<dbReference type="Pfam" id="PF04542">
    <property type="entry name" value="Sigma70_r2"/>
    <property type="match status" value="1"/>
</dbReference>
<dbReference type="PRINTS" id="PR00046">
    <property type="entry name" value="SIGMA70FCT"/>
</dbReference>
<keyword evidence="8" id="KW-1185">Reference proteome</keyword>
<organism evidence="7 8">
    <name type="scientific">Solirubrobacter ginsenosidimutans</name>
    <dbReference type="NCBI Taxonomy" id="490573"/>
    <lineage>
        <taxon>Bacteria</taxon>
        <taxon>Bacillati</taxon>
        <taxon>Actinomycetota</taxon>
        <taxon>Thermoleophilia</taxon>
        <taxon>Solirubrobacterales</taxon>
        <taxon>Solirubrobacteraceae</taxon>
        <taxon>Solirubrobacter</taxon>
    </lineage>
</organism>
<dbReference type="Proteomes" id="UP001149140">
    <property type="component" value="Unassembled WGS sequence"/>
</dbReference>
<gene>
    <name evidence="7" type="ORF">OM076_33500</name>
</gene>
<dbReference type="Gene3D" id="1.10.601.10">
    <property type="entry name" value="RNA Polymerase Primary Sigma Factor"/>
    <property type="match status" value="1"/>
</dbReference>
<dbReference type="Gene3D" id="1.10.10.10">
    <property type="entry name" value="Winged helix-like DNA-binding domain superfamily/Winged helix DNA-binding domain"/>
    <property type="match status" value="2"/>
</dbReference>
<evidence type="ECO:0000256" key="2">
    <source>
        <dbReference type="ARBA" id="ARBA00023082"/>
    </source>
</evidence>
<dbReference type="PROSITE" id="PS00715">
    <property type="entry name" value="SIGMA70_1"/>
    <property type="match status" value="1"/>
</dbReference>
<dbReference type="RefSeq" id="WP_053227242.1">
    <property type="nucleotide sequence ID" value="NZ_JAPDOD010000044.1"/>
</dbReference>
<dbReference type="AlphaFoldDB" id="A0A9X3N204"/>
<keyword evidence="3" id="KW-0238">DNA-binding</keyword>
<proteinExistence type="predicted"/>
<dbReference type="InterPro" id="IPR013324">
    <property type="entry name" value="RNA_pol_sigma_r3/r4-like"/>
</dbReference>
<evidence type="ECO:0000256" key="5">
    <source>
        <dbReference type="SAM" id="MobiDB-lite"/>
    </source>
</evidence>
<accession>A0A9X3N204</accession>
<evidence type="ECO:0000259" key="6">
    <source>
        <dbReference type="PROSITE" id="PS00715"/>
    </source>
</evidence>
<dbReference type="GO" id="GO:0003677">
    <property type="term" value="F:DNA binding"/>
    <property type="evidence" value="ECO:0007669"/>
    <property type="project" value="UniProtKB-KW"/>
</dbReference>
<feature type="region of interest" description="Disordered" evidence="5">
    <location>
        <begin position="1"/>
        <end position="26"/>
    </location>
</feature>
<feature type="compositionally biased region" description="Basic and acidic residues" evidence="5">
    <location>
        <begin position="16"/>
        <end position="26"/>
    </location>
</feature>
<dbReference type="PANTHER" id="PTHR30603:SF47">
    <property type="entry name" value="RNA POLYMERASE SIGMA FACTOR SIGD, CHLOROPLASTIC"/>
    <property type="match status" value="1"/>
</dbReference>
<dbReference type="PANTHER" id="PTHR30603">
    <property type="entry name" value="RNA POLYMERASE SIGMA FACTOR RPO"/>
    <property type="match status" value="1"/>
</dbReference>
<dbReference type="Pfam" id="PF00140">
    <property type="entry name" value="Sigma70_r1_2"/>
    <property type="match status" value="1"/>
</dbReference>
<protein>
    <submittedName>
        <fullName evidence="7">Sigma-70 family RNA polymerase sigma factor</fullName>
    </submittedName>
</protein>
<dbReference type="PIRSF" id="PIRSF000770">
    <property type="entry name" value="RNA_pol_sigma-SigE/K"/>
    <property type="match status" value="1"/>
</dbReference>
<feature type="domain" description="RNA polymerase sigma-70" evidence="6">
    <location>
        <begin position="94"/>
        <end position="107"/>
    </location>
</feature>
<dbReference type="CDD" id="cd06171">
    <property type="entry name" value="Sigma70_r4"/>
    <property type="match status" value="1"/>
</dbReference>
<evidence type="ECO:0000256" key="4">
    <source>
        <dbReference type="ARBA" id="ARBA00023163"/>
    </source>
</evidence>
<dbReference type="InterPro" id="IPR009042">
    <property type="entry name" value="RNA_pol_sigma70_r1_2"/>
</dbReference>
<dbReference type="InterPro" id="IPR014284">
    <property type="entry name" value="RNA_pol_sigma-70_dom"/>
</dbReference>
<dbReference type="SUPFAM" id="SSF88946">
    <property type="entry name" value="Sigma2 domain of RNA polymerase sigma factors"/>
    <property type="match status" value="1"/>
</dbReference>
<evidence type="ECO:0000256" key="3">
    <source>
        <dbReference type="ARBA" id="ARBA00023125"/>
    </source>
</evidence>
<evidence type="ECO:0000313" key="8">
    <source>
        <dbReference type="Proteomes" id="UP001149140"/>
    </source>
</evidence>
<dbReference type="InterPro" id="IPR007624">
    <property type="entry name" value="RNA_pol_sigma70_r3"/>
</dbReference>
<dbReference type="InterPro" id="IPR013325">
    <property type="entry name" value="RNA_pol_sigma_r2"/>
</dbReference>
<keyword evidence="1" id="KW-0805">Transcription regulation</keyword>
<keyword evidence="2" id="KW-0731">Sigma factor</keyword>
<name>A0A9X3N204_9ACTN</name>
<dbReference type="NCBIfam" id="TIGR02937">
    <property type="entry name" value="sigma70-ECF"/>
    <property type="match status" value="1"/>
</dbReference>
<dbReference type="GO" id="GO:0006352">
    <property type="term" value="P:DNA-templated transcription initiation"/>
    <property type="evidence" value="ECO:0007669"/>
    <property type="project" value="InterPro"/>
</dbReference>
<dbReference type="SUPFAM" id="SSF88659">
    <property type="entry name" value="Sigma3 and sigma4 domains of RNA polymerase sigma factors"/>
    <property type="match status" value="2"/>
</dbReference>
<evidence type="ECO:0000256" key="1">
    <source>
        <dbReference type="ARBA" id="ARBA00023015"/>
    </source>
</evidence>
<dbReference type="Pfam" id="PF04539">
    <property type="entry name" value="Sigma70_r3"/>
    <property type="match status" value="1"/>
</dbReference>
<comment type="caution">
    <text evidence="7">The sequence shown here is derived from an EMBL/GenBank/DDBJ whole genome shotgun (WGS) entry which is preliminary data.</text>
</comment>
<dbReference type="InterPro" id="IPR050239">
    <property type="entry name" value="Sigma-70_RNA_pol_init_factors"/>
</dbReference>
<keyword evidence="4" id="KW-0804">Transcription</keyword>
<evidence type="ECO:0000313" key="7">
    <source>
        <dbReference type="EMBL" id="MDA0165232.1"/>
    </source>
</evidence>
<sequence length="301" mass="33919">MRLRAKDPKTSTITDTPRRRTETEHEVDPTLDSLQLLLREAGRYPLLKPSEEIELAKRIERGDLAAKERMINSNLRLVVANARRYQGQGLALGDLIQEGMLGLIRAVEKFDWRKGFRFSTYATLWIRQAIQRGLENTSRTIRLPVHVAQRSRKVGRIERELTTKLGHEPSDEEIASAADLPLEDVIEIRKADRAVVSLDKPVGDDGDTAFGDLLAIETPAVDEEVHEALKSETLLTAIAELPEPERDVIEMRFGAGDREPQTLSQAGRKLGVSTERARQIEERALKRLSQRPELIALREAA</sequence>
<dbReference type="InterPro" id="IPR007630">
    <property type="entry name" value="RNA_pol_sigma70_r4"/>
</dbReference>
<dbReference type="EMBL" id="JAPDOD010000044">
    <property type="protein sequence ID" value="MDA0165232.1"/>
    <property type="molecule type" value="Genomic_DNA"/>
</dbReference>
<dbReference type="Pfam" id="PF04545">
    <property type="entry name" value="Sigma70_r4"/>
    <property type="match status" value="1"/>
</dbReference>
<dbReference type="InterPro" id="IPR007627">
    <property type="entry name" value="RNA_pol_sigma70_r2"/>
</dbReference>
<dbReference type="GO" id="GO:0016987">
    <property type="term" value="F:sigma factor activity"/>
    <property type="evidence" value="ECO:0007669"/>
    <property type="project" value="UniProtKB-KW"/>
</dbReference>
<reference evidence="7" key="1">
    <citation type="submission" date="2022-10" db="EMBL/GenBank/DDBJ databases">
        <title>The WGS of Solirubrobacter ginsenosidimutans DSM 21036.</title>
        <authorList>
            <person name="Jiang Z."/>
        </authorList>
    </citation>
    <scope>NUCLEOTIDE SEQUENCE</scope>
    <source>
        <strain evidence="7">DSM 21036</strain>
    </source>
</reference>
<dbReference type="InterPro" id="IPR036388">
    <property type="entry name" value="WH-like_DNA-bd_sf"/>
</dbReference>
<dbReference type="InterPro" id="IPR000943">
    <property type="entry name" value="RNA_pol_sigma70"/>
</dbReference>